<name>A0A953T0Z6_9BURK</name>
<reference evidence="1" key="1">
    <citation type="submission" date="2021-07" db="EMBL/GenBank/DDBJ databases">
        <title>New genus and species of the family Alcaligenaceae.</title>
        <authorList>
            <person name="Hahn M.W."/>
        </authorList>
    </citation>
    <scope>NUCLEOTIDE SEQUENCE</scope>
    <source>
        <strain evidence="1">LF4-65</strain>
    </source>
</reference>
<sequence>MLPTGVSIHTTRLKLHGTTAADIKEMSDGAESAATLLGAAPIGIIVFHCTAVSTSDPAMGDQLVARIEKAANKKAIATSQGLVAALNALHAKKIVMLTPYPQEVNDAEVRFLNHFGFDVLQEIGLNLPSTVSTASVTPEQWLEKALAMKRADADAYFLSCTNIRVLSIIDELEHRLGATVITSNQAMLWHCLRQSGINDAVRGYGQLLQHH</sequence>
<dbReference type="PIRSF" id="PIRSF015736">
    <property type="entry name" value="MI"/>
    <property type="match status" value="1"/>
</dbReference>
<protein>
    <submittedName>
        <fullName evidence="1">Aspartate/glutamate racemase family protein</fullName>
    </submittedName>
</protein>
<gene>
    <name evidence="1" type="ORF">KZZ10_03490</name>
</gene>
<dbReference type="AlphaFoldDB" id="A0A953T0Z6"/>
<keyword evidence="2" id="KW-1185">Reference proteome</keyword>
<dbReference type="InterPro" id="IPR026286">
    <property type="entry name" value="MaiA/AMDase"/>
</dbReference>
<dbReference type="Pfam" id="PF17645">
    <property type="entry name" value="Amdase"/>
    <property type="match status" value="1"/>
</dbReference>
<organism evidence="1 2">
    <name type="scientific">Zwartia hollandica</name>
    <dbReference type="NCBI Taxonomy" id="324606"/>
    <lineage>
        <taxon>Bacteria</taxon>
        <taxon>Pseudomonadati</taxon>
        <taxon>Pseudomonadota</taxon>
        <taxon>Betaproteobacteria</taxon>
        <taxon>Burkholderiales</taxon>
        <taxon>Alcaligenaceae</taxon>
        <taxon>Zwartia</taxon>
    </lineage>
</organism>
<dbReference type="PANTHER" id="PTHR40267:SF1">
    <property type="entry name" value="BLR3294 PROTEIN"/>
    <property type="match status" value="1"/>
</dbReference>
<evidence type="ECO:0000313" key="1">
    <source>
        <dbReference type="EMBL" id="MBZ1349698.1"/>
    </source>
</evidence>
<dbReference type="EMBL" id="JAHXRI010000006">
    <property type="protein sequence ID" value="MBZ1349698.1"/>
    <property type="molecule type" value="Genomic_DNA"/>
</dbReference>
<proteinExistence type="predicted"/>
<accession>A0A953T0Z6</accession>
<dbReference type="Proteomes" id="UP000739565">
    <property type="component" value="Unassembled WGS sequence"/>
</dbReference>
<dbReference type="Gene3D" id="3.40.50.12500">
    <property type="match status" value="1"/>
</dbReference>
<comment type="caution">
    <text evidence="1">The sequence shown here is derived from an EMBL/GenBank/DDBJ whole genome shotgun (WGS) entry which is preliminary data.</text>
</comment>
<dbReference type="InterPro" id="IPR053714">
    <property type="entry name" value="Iso_Racemase_Enz_sf"/>
</dbReference>
<evidence type="ECO:0000313" key="2">
    <source>
        <dbReference type="Proteomes" id="UP000739565"/>
    </source>
</evidence>
<dbReference type="PANTHER" id="PTHR40267">
    <property type="entry name" value="BLR3294 PROTEIN"/>
    <property type="match status" value="1"/>
</dbReference>